<dbReference type="Proteomes" id="UP001609219">
    <property type="component" value="Unassembled WGS sequence"/>
</dbReference>
<dbReference type="PROSITE" id="PS01047">
    <property type="entry name" value="HMA_1"/>
    <property type="match status" value="1"/>
</dbReference>
<evidence type="ECO:0000256" key="1">
    <source>
        <dbReference type="ARBA" id="ARBA00022723"/>
    </source>
</evidence>
<dbReference type="Gene3D" id="3.30.70.100">
    <property type="match status" value="1"/>
</dbReference>
<dbReference type="RefSeq" id="WP_395114628.1">
    <property type="nucleotide sequence ID" value="NZ_JBIMSN010000049.1"/>
</dbReference>
<reference evidence="6 7" key="1">
    <citation type="submission" date="2024-10" db="EMBL/GenBank/DDBJ databases">
        <authorList>
            <person name="Riesco R."/>
        </authorList>
    </citation>
    <scope>NUCLEOTIDE SEQUENCE [LARGE SCALE GENOMIC DNA]</scope>
    <source>
        <strain evidence="5 7">NCIMB 15448</strain>
        <strain evidence="3 6">NCIMB 15449</strain>
        <strain evidence="4 8">NCIMB 15450</strain>
    </source>
</reference>
<evidence type="ECO:0000313" key="5">
    <source>
        <dbReference type="EMBL" id="MFH5245398.1"/>
    </source>
</evidence>
<dbReference type="CDD" id="cd00371">
    <property type="entry name" value="HMA"/>
    <property type="match status" value="1"/>
</dbReference>
<comment type="caution">
    <text evidence="3">The sequence shown here is derived from an EMBL/GenBank/DDBJ whole genome shotgun (WGS) entry which is preliminary data.</text>
</comment>
<dbReference type="Proteomes" id="UP001609175">
    <property type="component" value="Unassembled WGS sequence"/>
</dbReference>
<dbReference type="InterPro" id="IPR006121">
    <property type="entry name" value="HMA_dom"/>
</dbReference>
<proteinExistence type="predicted"/>
<accession>A0ABW7JN06</accession>
<dbReference type="InterPro" id="IPR036163">
    <property type="entry name" value="HMA_dom_sf"/>
</dbReference>
<dbReference type="InterPro" id="IPR017969">
    <property type="entry name" value="Heavy-metal-associated_CS"/>
</dbReference>
<sequence length="69" mass="7097">MPTATYTVTGMTCAHCVASVREEVSAIPGVTDVDVELATGRLTFSSATTVSDDDVVAAVDEAGYQAVRS</sequence>
<evidence type="ECO:0000259" key="2">
    <source>
        <dbReference type="PROSITE" id="PS50846"/>
    </source>
</evidence>
<keyword evidence="1" id="KW-0479">Metal-binding</keyword>
<dbReference type="Proteomes" id="UP001609176">
    <property type="component" value="Unassembled WGS sequence"/>
</dbReference>
<evidence type="ECO:0000313" key="4">
    <source>
        <dbReference type="EMBL" id="MFH5229153.1"/>
    </source>
</evidence>
<dbReference type="Pfam" id="PF00403">
    <property type="entry name" value="HMA"/>
    <property type="match status" value="1"/>
</dbReference>
<evidence type="ECO:0000313" key="3">
    <source>
        <dbReference type="EMBL" id="MFH5209017.1"/>
    </source>
</evidence>
<feature type="domain" description="HMA" evidence="2">
    <location>
        <begin position="2"/>
        <end position="67"/>
    </location>
</feature>
<organism evidence="3 6">
    <name type="scientific">Antrihabitans spumae</name>
    <dbReference type="NCBI Taxonomy" id="3373370"/>
    <lineage>
        <taxon>Bacteria</taxon>
        <taxon>Bacillati</taxon>
        <taxon>Actinomycetota</taxon>
        <taxon>Actinomycetes</taxon>
        <taxon>Mycobacteriales</taxon>
        <taxon>Nocardiaceae</taxon>
        <taxon>Antrihabitans</taxon>
    </lineage>
</organism>
<dbReference type="EMBL" id="JBIMSN010000049">
    <property type="protein sequence ID" value="MFH5229153.1"/>
    <property type="molecule type" value="Genomic_DNA"/>
</dbReference>
<dbReference type="SUPFAM" id="SSF55008">
    <property type="entry name" value="HMA, heavy metal-associated domain"/>
    <property type="match status" value="1"/>
</dbReference>
<evidence type="ECO:0000313" key="7">
    <source>
        <dbReference type="Proteomes" id="UP001609176"/>
    </source>
</evidence>
<dbReference type="PROSITE" id="PS50846">
    <property type="entry name" value="HMA_2"/>
    <property type="match status" value="1"/>
</dbReference>
<evidence type="ECO:0000313" key="6">
    <source>
        <dbReference type="Proteomes" id="UP001609175"/>
    </source>
</evidence>
<evidence type="ECO:0000313" key="8">
    <source>
        <dbReference type="Proteomes" id="UP001609219"/>
    </source>
</evidence>
<name>A0ABW7JN06_9NOCA</name>
<protein>
    <submittedName>
        <fullName evidence="3">Heavy-metal-associated domain-containing protein</fullName>
    </submittedName>
</protein>
<dbReference type="EMBL" id="JBIMSP010000074">
    <property type="protein sequence ID" value="MFH5245398.1"/>
    <property type="molecule type" value="Genomic_DNA"/>
</dbReference>
<dbReference type="EMBL" id="JBIMSO010000049">
    <property type="protein sequence ID" value="MFH5209017.1"/>
    <property type="molecule type" value="Genomic_DNA"/>
</dbReference>
<gene>
    <name evidence="5" type="ORF">ACHIPV_26495</name>
    <name evidence="3" type="ORF">ACHIPZ_12550</name>
    <name evidence="4" type="ORF">ACHIRB_11280</name>
</gene>
<keyword evidence="8" id="KW-1185">Reference proteome</keyword>